<sequence>TNEIITLFDLEILWNEYSIDNHIVPFTADFPRADIHKLLAPDLLHQIIKGSFKDHLVTWVEEYLHQKHTSKEASCIMDEIGHQ</sequence>
<name>A0A9P5ZHG1_PLEER</name>
<gene>
    <name evidence="1" type="ORF">BDN71DRAFT_1404655</name>
</gene>
<accession>A0A9P5ZHG1</accession>
<dbReference type="EMBL" id="MU154771">
    <property type="protein sequence ID" value="KAF9487511.1"/>
    <property type="molecule type" value="Genomic_DNA"/>
</dbReference>
<evidence type="ECO:0000313" key="1">
    <source>
        <dbReference type="EMBL" id="KAF9487511.1"/>
    </source>
</evidence>
<protein>
    <submittedName>
        <fullName evidence="1">Uncharacterized protein</fullName>
    </submittedName>
</protein>
<feature type="non-terminal residue" evidence="1">
    <location>
        <position position="1"/>
    </location>
</feature>
<organism evidence="1 2">
    <name type="scientific">Pleurotus eryngii</name>
    <name type="common">Boletus of the steppes</name>
    <dbReference type="NCBI Taxonomy" id="5323"/>
    <lineage>
        <taxon>Eukaryota</taxon>
        <taxon>Fungi</taxon>
        <taxon>Dikarya</taxon>
        <taxon>Basidiomycota</taxon>
        <taxon>Agaricomycotina</taxon>
        <taxon>Agaricomycetes</taxon>
        <taxon>Agaricomycetidae</taxon>
        <taxon>Agaricales</taxon>
        <taxon>Pleurotineae</taxon>
        <taxon>Pleurotaceae</taxon>
        <taxon>Pleurotus</taxon>
    </lineage>
</organism>
<evidence type="ECO:0000313" key="2">
    <source>
        <dbReference type="Proteomes" id="UP000807025"/>
    </source>
</evidence>
<dbReference type="Pfam" id="PF18759">
    <property type="entry name" value="Plavaka"/>
    <property type="match status" value="1"/>
</dbReference>
<dbReference type="AlphaFoldDB" id="A0A9P5ZHG1"/>
<keyword evidence="2" id="KW-1185">Reference proteome</keyword>
<dbReference type="Proteomes" id="UP000807025">
    <property type="component" value="Unassembled WGS sequence"/>
</dbReference>
<reference evidence="1" key="1">
    <citation type="submission" date="2020-11" db="EMBL/GenBank/DDBJ databases">
        <authorList>
            <consortium name="DOE Joint Genome Institute"/>
            <person name="Ahrendt S."/>
            <person name="Riley R."/>
            <person name="Andreopoulos W."/>
            <person name="Labutti K."/>
            <person name="Pangilinan J."/>
            <person name="Ruiz-Duenas F.J."/>
            <person name="Barrasa J.M."/>
            <person name="Sanchez-Garcia M."/>
            <person name="Camarero S."/>
            <person name="Miyauchi S."/>
            <person name="Serrano A."/>
            <person name="Linde D."/>
            <person name="Babiker R."/>
            <person name="Drula E."/>
            <person name="Ayuso-Fernandez I."/>
            <person name="Pacheco R."/>
            <person name="Padilla G."/>
            <person name="Ferreira P."/>
            <person name="Barriuso J."/>
            <person name="Kellner H."/>
            <person name="Castanera R."/>
            <person name="Alfaro M."/>
            <person name="Ramirez L."/>
            <person name="Pisabarro A.G."/>
            <person name="Kuo A."/>
            <person name="Tritt A."/>
            <person name="Lipzen A."/>
            <person name="He G."/>
            <person name="Yan M."/>
            <person name="Ng V."/>
            <person name="Cullen D."/>
            <person name="Martin F."/>
            <person name="Rosso M.-N."/>
            <person name="Henrissat B."/>
            <person name="Hibbett D."/>
            <person name="Martinez A.T."/>
            <person name="Grigoriev I.V."/>
        </authorList>
    </citation>
    <scope>NUCLEOTIDE SEQUENCE</scope>
    <source>
        <strain evidence="1">ATCC 90797</strain>
    </source>
</reference>
<comment type="caution">
    <text evidence="1">The sequence shown here is derived from an EMBL/GenBank/DDBJ whole genome shotgun (WGS) entry which is preliminary data.</text>
</comment>
<proteinExistence type="predicted"/>
<dbReference type="OrthoDB" id="3199698at2759"/>
<dbReference type="InterPro" id="IPR041078">
    <property type="entry name" value="Plavaka"/>
</dbReference>